<keyword evidence="1" id="KW-0812">Transmembrane</keyword>
<dbReference type="OrthoDB" id="3692311at2759"/>
<reference evidence="2" key="1">
    <citation type="submission" date="2022-09" db="EMBL/GenBank/DDBJ databases">
        <title>Fusarium specimens isolated from Avocado Roots.</title>
        <authorList>
            <person name="Stajich J."/>
            <person name="Roper C."/>
            <person name="Heimlech-Rivalta G."/>
        </authorList>
    </citation>
    <scope>NUCLEOTIDE SEQUENCE</scope>
    <source>
        <strain evidence="2">CF00136</strain>
    </source>
</reference>
<gene>
    <name evidence="2" type="ORF">NW762_012834</name>
</gene>
<accession>A0A9W8VAW3</accession>
<feature type="transmembrane region" description="Helical" evidence="1">
    <location>
        <begin position="489"/>
        <end position="511"/>
    </location>
</feature>
<comment type="caution">
    <text evidence="2">The sequence shown here is derived from an EMBL/GenBank/DDBJ whole genome shotgun (WGS) entry which is preliminary data.</text>
</comment>
<proteinExistence type="predicted"/>
<feature type="transmembrane region" description="Helical" evidence="1">
    <location>
        <begin position="20"/>
        <end position="40"/>
    </location>
</feature>
<dbReference type="AlphaFoldDB" id="A0A9W8VAW3"/>
<organism evidence="2 3">
    <name type="scientific">Fusarium torreyae</name>
    <dbReference type="NCBI Taxonomy" id="1237075"/>
    <lineage>
        <taxon>Eukaryota</taxon>
        <taxon>Fungi</taxon>
        <taxon>Dikarya</taxon>
        <taxon>Ascomycota</taxon>
        <taxon>Pezizomycotina</taxon>
        <taxon>Sordariomycetes</taxon>
        <taxon>Hypocreomycetidae</taxon>
        <taxon>Hypocreales</taxon>
        <taxon>Nectriaceae</taxon>
        <taxon>Fusarium</taxon>
    </lineage>
</organism>
<evidence type="ECO:0000313" key="2">
    <source>
        <dbReference type="EMBL" id="KAJ4248064.1"/>
    </source>
</evidence>
<dbReference type="EMBL" id="JAOQAZ010000037">
    <property type="protein sequence ID" value="KAJ4248064.1"/>
    <property type="molecule type" value="Genomic_DNA"/>
</dbReference>
<keyword evidence="3" id="KW-1185">Reference proteome</keyword>
<sequence>MASNGQLLTDGSRAQFLLDVTFYGPTIFPILFAAIVGRALKALATWELQKGSTIGHVETLCGSTTLIGAITTQVQLRNLDLVAIALVLLWALSPVGGQASLRVLRPGTRITKTNHQVHALDPQSSWEAGSSNRYPMLTHTLFTSSLVTSKMLYNKPQDSWGNLRIPMVEAFDNYQDHAWVKIPDDATDVTFSSLLGIPVTPGLPRGPSFLTLNTSYMHLDCPTFDTSPREHDEPPIQEYKAPQWTNFTADPPSLENPNNTWLHYHTFVGDSGPIAANGFQIAMTSCPWGCSEWQKPQEARRVIWESASNKTFAHIDCTLHTTYVDVRYDCLNASCSPIEVRLSPNKPDPSHFSNLWWDGNPHDPWNTRNFTGFDKGYDNIPSNFLIAMTSAFRMVSSRDLVPLLGFILSPNDTTTFPSDGMFYEDITSIGKAKFQNRLSQLFNTLFLAGIEPSVIVGTMLVTEKGQYFATSTHTAETKITEKILVCNKAWFATMLVICLIILVISLSGAGLRAITLVPDVLGTLSIITLDNRCDKDLQKASMLDGLERSRLLKNVSIKLGNVKQDSAPGRIGFAAPVNDENVVQLQENGLYK</sequence>
<protein>
    <submittedName>
        <fullName evidence="2">Uncharacterized protein</fullName>
    </submittedName>
</protein>
<evidence type="ECO:0000256" key="1">
    <source>
        <dbReference type="SAM" id="Phobius"/>
    </source>
</evidence>
<evidence type="ECO:0000313" key="3">
    <source>
        <dbReference type="Proteomes" id="UP001152049"/>
    </source>
</evidence>
<feature type="transmembrane region" description="Helical" evidence="1">
    <location>
        <begin position="81"/>
        <end position="101"/>
    </location>
</feature>
<name>A0A9W8VAW3_9HYPO</name>
<keyword evidence="1" id="KW-1133">Transmembrane helix</keyword>
<dbReference type="Proteomes" id="UP001152049">
    <property type="component" value="Unassembled WGS sequence"/>
</dbReference>
<keyword evidence="1" id="KW-0472">Membrane</keyword>